<dbReference type="STRING" id="1618574.UT24_C0034G0006"/>
<organism evidence="2 3">
    <name type="scientific">Candidatus Woesebacteria bacterium GW2011_GWB1_39_12</name>
    <dbReference type="NCBI Taxonomy" id="1618574"/>
    <lineage>
        <taxon>Bacteria</taxon>
        <taxon>Candidatus Woeseibacteriota</taxon>
    </lineage>
</organism>
<dbReference type="EMBL" id="LBWB01000034">
    <property type="protein sequence ID" value="KKQ98828.1"/>
    <property type="molecule type" value="Genomic_DNA"/>
</dbReference>
<dbReference type="Proteomes" id="UP000033881">
    <property type="component" value="Unassembled WGS sequence"/>
</dbReference>
<proteinExistence type="predicted"/>
<gene>
    <name evidence="2" type="ORF">UT24_C0034G0006</name>
</gene>
<feature type="region of interest" description="Disordered" evidence="1">
    <location>
        <begin position="1"/>
        <end position="27"/>
    </location>
</feature>
<name>A0A0G0M3T3_9BACT</name>
<protein>
    <submittedName>
        <fullName evidence="2">Uncharacterized protein</fullName>
    </submittedName>
</protein>
<evidence type="ECO:0000313" key="3">
    <source>
        <dbReference type="Proteomes" id="UP000033881"/>
    </source>
</evidence>
<comment type="caution">
    <text evidence="2">The sequence shown here is derived from an EMBL/GenBank/DDBJ whole genome shotgun (WGS) entry which is preliminary data.</text>
</comment>
<evidence type="ECO:0000256" key="1">
    <source>
        <dbReference type="SAM" id="MobiDB-lite"/>
    </source>
</evidence>
<accession>A0A0G0M3T3</accession>
<sequence>MIRKVKGGYKVFPKGGGNELSKTPKSHRAALAQMGAIESSKARRKK</sequence>
<dbReference type="AlphaFoldDB" id="A0A0G0M3T3"/>
<reference evidence="2 3" key="1">
    <citation type="journal article" date="2015" name="Nature">
        <title>rRNA introns, odd ribosomes, and small enigmatic genomes across a large radiation of phyla.</title>
        <authorList>
            <person name="Brown C.T."/>
            <person name="Hug L.A."/>
            <person name="Thomas B.C."/>
            <person name="Sharon I."/>
            <person name="Castelle C.J."/>
            <person name="Singh A."/>
            <person name="Wilkins M.J."/>
            <person name="Williams K.H."/>
            <person name="Banfield J.F."/>
        </authorList>
    </citation>
    <scope>NUCLEOTIDE SEQUENCE [LARGE SCALE GENOMIC DNA]</scope>
</reference>
<evidence type="ECO:0000313" key="2">
    <source>
        <dbReference type="EMBL" id="KKQ98828.1"/>
    </source>
</evidence>